<comment type="caution">
    <text evidence="3">The sequence shown here is derived from an EMBL/GenBank/DDBJ whole genome shotgun (WGS) entry which is preliminary data.</text>
</comment>
<feature type="signal peptide" evidence="1">
    <location>
        <begin position="1"/>
        <end position="22"/>
    </location>
</feature>
<organism evidence="3 4">
    <name type="scientific">Sedimenticola selenatireducens</name>
    <dbReference type="NCBI Taxonomy" id="191960"/>
    <lineage>
        <taxon>Bacteria</taxon>
        <taxon>Pseudomonadati</taxon>
        <taxon>Pseudomonadota</taxon>
        <taxon>Gammaproteobacteria</taxon>
        <taxon>Chromatiales</taxon>
        <taxon>Sedimenticolaceae</taxon>
        <taxon>Sedimenticola</taxon>
    </lineage>
</organism>
<dbReference type="RefSeq" id="WP_144358510.1">
    <property type="nucleotide sequence ID" value="NZ_VMNH01000007.1"/>
</dbReference>
<evidence type="ECO:0000259" key="2">
    <source>
        <dbReference type="PROSITE" id="PS51352"/>
    </source>
</evidence>
<protein>
    <recommendedName>
        <fullName evidence="2">Thioredoxin domain-containing protein</fullName>
    </recommendedName>
</protein>
<dbReference type="Proteomes" id="UP000316649">
    <property type="component" value="Unassembled WGS sequence"/>
</dbReference>
<accession>A0A558DS21</accession>
<reference evidence="3 4" key="1">
    <citation type="submission" date="2019-07" db="EMBL/GenBank/DDBJ databases">
        <title>The pathways for chlorine oxyanion respiration interact through the shared metabolite chlorate.</title>
        <authorList>
            <person name="Barnum T.P."/>
            <person name="Cheng Y."/>
            <person name="Hill K.A."/>
            <person name="Lucas L.N."/>
            <person name="Carlson H.K."/>
            <person name="Coates J.D."/>
        </authorList>
    </citation>
    <scope>NUCLEOTIDE SEQUENCE [LARGE SCALE GENOMIC DNA]</scope>
    <source>
        <strain evidence="3 4">BK-1</strain>
    </source>
</reference>
<evidence type="ECO:0000313" key="4">
    <source>
        <dbReference type="Proteomes" id="UP000316649"/>
    </source>
</evidence>
<keyword evidence="1" id="KW-0732">Signal</keyword>
<dbReference type="Gene3D" id="3.40.30.10">
    <property type="entry name" value="Glutaredoxin"/>
    <property type="match status" value="1"/>
</dbReference>
<dbReference type="SUPFAM" id="SSF52833">
    <property type="entry name" value="Thioredoxin-like"/>
    <property type="match status" value="1"/>
</dbReference>
<dbReference type="Pfam" id="PF13098">
    <property type="entry name" value="Thioredoxin_2"/>
    <property type="match status" value="1"/>
</dbReference>
<evidence type="ECO:0000256" key="1">
    <source>
        <dbReference type="SAM" id="SignalP"/>
    </source>
</evidence>
<dbReference type="EMBL" id="VMNH01000007">
    <property type="protein sequence ID" value="TVO75930.1"/>
    <property type="molecule type" value="Genomic_DNA"/>
</dbReference>
<name>A0A558DS21_9GAMM</name>
<feature type="domain" description="Thioredoxin" evidence="2">
    <location>
        <begin position="10"/>
        <end position="150"/>
    </location>
</feature>
<keyword evidence="4" id="KW-1185">Reference proteome</keyword>
<dbReference type="PROSITE" id="PS51352">
    <property type="entry name" value="THIOREDOXIN_2"/>
    <property type="match status" value="1"/>
</dbReference>
<dbReference type="InterPro" id="IPR012336">
    <property type="entry name" value="Thioredoxin-like_fold"/>
</dbReference>
<feature type="chain" id="PRO_5022005884" description="Thioredoxin domain-containing protein" evidence="1">
    <location>
        <begin position="23"/>
        <end position="167"/>
    </location>
</feature>
<gene>
    <name evidence="3" type="ORF">FHP88_07985</name>
</gene>
<proteinExistence type="predicted"/>
<sequence length="167" mass="18338">MKLFSSAIAILSLILAPLLAHADSLNVSKVDDWSAEAAIATKEDKPIMVVFSSESCNYCDKLNTQVLNPMLENGTLTNRVLLREFKIDRGGKVVDFDGDSVRSRIFVSRYHVYATPTVILLDQHGVVLGDPIVGYNDVAAYQQLLNQSILRARTAPNLPAGLHISKK</sequence>
<dbReference type="InterPro" id="IPR036249">
    <property type="entry name" value="Thioredoxin-like_sf"/>
</dbReference>
<evidence type="ECO:0000313" key="3">
    <source>
        <dbReference type="EMBL" id="TVO75930.1"/>
    </source>
</evidence>
<dbReference type="AlphaFoldDB" id="A0A558DS21"/>
<dbReference type="OrthoDB" id="7066560at2"/>
<dbReference type="InterPro" id="IPR013766">
    <property type="entry name" value="Thioredoxin_domain"/>
</dbReference>